<sequence>IHGTQSSAPPAQLFPPVTGSGLPPTSQIPLFPDEFAPHLSFDSRRPSTLSDLSSPSFEYPPSFHAFGGLQKTAPILHPLSTGGDVVVEAGAAPWSGSSYSGYDSPWHPSHAPFYAPVISQEPYIHRPSVVDWDSENPLTSMSPVTGGAMPSWPGNFKSSTDTLSTSISSDFGYKAYIPRVITTPSQNSSTVPSYAGSWDGSTVHDSGDETDAMFYEQPLDATIGTRAKQNYINAYWRSFHPAFPILHKLTYQRKMPSPLLQAAIMAVGTHYSAEPHADGDAKVMQEKCNRLLANLRNDPDNVTPITPINADKNSLDDAMLERQWQRWIRINTQQRLLLAAYILDCQQQLLFARQMPPPLASDVGLPFPAPTSLWDAESIDDWCTLYRSEQYKSISTCDVLNTLSAGRFPMQQFDQFQSAHLIATFALPGSLRHSAFDAQNLYVFEQTLDYHSSTRLYFNSVLLANLTPVRPLLAVSGESWVFSERLSHDASEADFIFTRAKAELRSWVGNGWLANAGTINCDQKPVSQAIRIALQIMQIAVDCEDLPAGWSDDIIVYHAAIVLWAVTFAGVRYAPAHIQTQVGADSETTNSDVDLVDREQLRLFFQQAESDVDHAALVGWWPSSADTLQQWKVGVNAALAWTRSQFTKSDGDLGELMEGCVRVLQVLEKRGWAGEWF</sequence>
<name>A0ACC3D6G4_9PEZI</name>
<feature type="non-terminal residue" evidence="1">
    <location>
        <position position="1"/>
    </location>
</feature>
<protein>
    <submittedName>
        <fullName evidence="1">Uncharacterized protein</fullName>
    </submittedName>
</protein>
<evidence type="ECO:0000313" key="1">
    <source>
        <dbReference type="EMBL" id="KAK3062581.1"/>
    </source>
</evidence>
<comment type="caution">
    <text evidence="1">The sequence shown here is derived from an EMBL/GenBank/DDBJ whole genome shotgun (WGS) entry which is preliminary data.</text>
</comment>
<reference evidence="1" key="1">
    <citation type="submission" date="2024-09" db="EMBL/GenBank/DDBJ databases">
        <title>Black Yeasts Isolated from many extreme environments.</title>
        <authorList>
            <person name="Coleine C."/>
            <person name="Stajich J.E."/>
            <person name="Selbmann L."/>
        </authorList>
    </citation>
    <scope>NUCLEOTIDE SEQUENCE</scope>
    <source>
        <strain evidence="1">CCFEE 5737</strain>
    </source>
</reference>
<accession>A0ACC3D6G4</accession>
<dbReference type="EMBL" id="JAWDJW010007223">
    <property type="protein sequence ID" value="KAK3062581.1"/>
    <property type="molecule type" value="Genomic_DNA"/>
</dbReference>
<evidence type="ECO:0000313" key="2">
    <source>
        <dbReference type="Proteomes" id="UP001186974"/>
    </source>
</evidence>
<organism evidence="1 2">
    <name type="scientific">Coniosporium uncinatum</name>
    <dbReference type="NCBI Taxonomy" id="93489"/>
    <lineage>
        <taxon>Eukaryota</taxon>
        <taxon>Fungi</taxon>
        <taxon>Dikarya</taxon>
        <taxon>Ascomycota</taxon>
        <taxon>Pezizomycotina</taxon>
        <taxon>Dothideomycetes</taxon>
        <taxon>Dothideomycetes incertae sedis</taxon>
        <taxon>Coniosporium</taxon>
    </lineage>
</organism>
<dbReference type="Proteomes" id="UP001186974">
    <property type="component" value="Unassembled WGS sequence"/>
</dbReference>
<proteinExistence type="predicted"/>
<keyword evidence="2" id="KW-1185">Reference proteome</keyword>
<gene>
    <name evidence="1" type="ORF">LTS18_003760</name>
</gene>